<dbReference type="NCBIfam" id="NF037979">
    <property type="entry name" value="Na_transp"/>
    <property type="match status" value="1"/>
</dbReference>
<dbReference type="Proteomes" id="UP000190868">
    <property type="component" value="Chromosome"/>
</dbReference>
<evidence type="ECO:0000256" key="4">
    <source>
        <dbReference type="ARBA" id="ARBA00022989"/>
    </source>
</evidence>
<dbReference type="PRINTS" id="PR00176">
    <property type="entry name" value="NANEUSMPORT"/>
</dbReference>
<dbReference type="PANTHER" id="PTHR42948">
    <property type="entry name" value="TRANSPORTER"/>
    <property type="match status" value="1"/>
</dbReference>
<dbReference type="PROSITE" id="PS50267">
    <property type="entry name" value="NA_NEUROTRAN_SYMP_3"/>
    <property type="match status" value="1"/>
</dbReference>
<dbReference type="InterPro" id="IPR037272">
    <property type="entry name" value="SNS_sf"/>
</dbReference>
<dbReference type="Pfam" id="PF00209">
    <property type="entry name" value="SNF"/>
    <property type="match status" value="2"/>
</dbReference>
<accession>A0A1S6U7T6</accession>
<keyword evidence="7" id="KW-1185">Reference proteome</keyword>
<keyword evidence="2" id="KW-0813">Transport</keyword>
<name>A0A1S6U7T6_9BACT</name>
<dbReference type="PANTHER" id="PTHR42948:SF1">
    <property type="entry name" value="TRANSPORTER"/>
    <property type="match status" value="1"/>
</dbReference>
<evidence type="ECO:0000256" key="5">
    <source>
        <dbReference type="ARBA" id="ARBA00023136"/>
    </source>
</evidence>
<reference evidence="7" key="1">
    <citation type="submission" date="2016-09" db="EMBL/GenBank/DDBJ databases">
        <title>Comparative genomics of the Campylobacter concisus group.</title>
        <authorList>
            <person name="Miller W.G."/>
            <person name="Yee E."/>
            <person name="Chapman M.H."/>
            <person name="Huynh S."/>
            <person name="Bono J.L."/>
            <person name="On S.L.W."/>
            <person name="StLeger J."/>
            <person name="Foster G."/>
            <person name="Parker C.T."/>
        </authorList>
    </citation>
    <scope>NUCLEOTIDE SEQUENCE [LARGE SCALE GENOMIC DNA]</scope>
    <source>
        <strain evidence="7">RM18021</strain>
    </source>
</reference>
<keyword evidence="3" id="KW-0812">Transmembrane</keyword>
<dbReference type="EMBL" id="CP017258">
    <property type="protein sequence ID" value="AQW87818.1"/>
    <property type="molecule type" value="Genomic_DNA"/>
</dbReference>
<dbReference type="InterPro" id="IPR000175">
    <property type="entry name" value="Na/ntran_symport"/>
</dbReference>
<dbReference type="CDD" id="cd10336">
    <property type="entry name" value="SLC6sbd_Tyt1-Like"/>
    <property type="match status" value="1"/>
</dbReference>
<comment type="subcellular location">
    <subcellularLocation>
        <location evidence="1">Membrane</location>
        <topology evidence="1">Multi-pass membrane protein</topology>
    </subcellularLocation>
</comment>
<keyword evidence="4" id="KW-1133">Transmembrane helix</keyword>
<dbReference type="RefSeq" id="WP_078423434.1">
    <property type="nucleotide sequence ID" value="NZ_CP017018.1"/>
</dbReference>
<proteinExistence type="predicted"/>
<gene>
    <name evidence="6" type="ORF">CPIN18021_1013</name>
</gene>
<evidence type="ECO:0000256" key="2">
    <source>
        <dbReference type="ARBA" id="ARBA00022448"/>
    </source>
</evidence>
<evidence type="ECO:0000256" key="1">
    <source>
        <dbReference type="ARBA" id="ARBA00004141"/>
    </source>
</evidence>
<evidence type="ECO:0000256" key="3">
    <source>
        <dbReference type="ARBA" id="ARBA00022692"/>
    </source>
</evidence>
<protein>
    <submittedName>
        <fullName evidence="6">Na+-dependent transporter, SNF family</fullName>
    </submittedName>
</protein>
<sequence>MAKEYFSKLGYVLAVAGSAVGLGSAWKFPYIVGENGGSAFVLLYVFICFLIGVPVFLGELSIGKLSESDSVNSFRKLAPKNKKIWGYFGMLTMITAAIIASYYIVIVGWVLKYIYISFLTLPSDIESSKTLFMDFITTDIYGQIFFFILAFLICIVILSKGVKSGIEKISFWMMPGLFITLLAMLAYSFTMDGFVDSAKFLLIPDFSKITLNSLFLALGLAFFTMSLGMSIIITYSASLSNETNFVTSTISIVAINILLAIMMGLIIFTFVFEFGGEPSQGPGLVFISLPTLFSKLGIVGNALAVLFFISLSFAAITSAISLIEPFVFFMIREFKIQRQKALFIVSLAIFIIGVFCILSYIKDVGDSILFFGKNFFDFLDYVASNILSPIGGIGGAVFVGYIIKKEALQTLFAPYTTKLVFNIWYFIIKFVAPISILAIMINIIFFN</sequence>
<dbReference type="SUPFAM" id="SSF161070">
    <property type="entry name" value="SNF-like"/>
    <property type="match status" value="1"/>
</dbReference>
<organism evidence="6 7">
    <name type="scientific">Campylobacter pinnipediorum subsp. caledonicus</name>
    <dbReference type="NCBI Taxonomy" id="1874362"/>
    <lineage>
        <taxon>Bacteria</taxon>
        <taxon>Pseudomonadati</taxon>
        <taxon>Campylobacterota</taxon>
        <taxon>Epsilonproteobacteria</taxon>
        <taxon>Campylobacterales</taxon>
        <taxon>Campylobacteraceae</taxon>
        <taxon>Campylobacter</taxon>
    </lineage>
</organism>
<dbReference type="AlphaFoldDB" id="A0A1S6U7T6"/>
<dbReference type="InterPro" id="IPR047218">
    <property type="entry name" value="YocR/YhdH-like"/>
</dbReference>
<dbReference type="GeneID" id="56566650"/>
<dbReference type="GO" id="GO:0016020">
    <property type="term" value="C:membrane"/>
    <property type="evidence" value="ECO:0007669"/>
    <property type="project" value="UniProtKB-SubCell"/>
</dbReference>
<evidence type="ECO:0000313" key="7">
    <source>
        <dbReference type="Proteomes" id="UP000190868"/>
    </source>
</evidence>
<dbReference type="KEGG" id="cpin:CPIN18020_1011"/>
<keyword evidence="5" id="KW-0472">Membrane</keyword>
<evidence type="ECO:0000313" key="6">
    <source>
        <dbReference type="EMBL" id="AQW87818.1"/>
    </source>
</evidence>